<dbReference type="HAMAP" id="MF_00161">
    <property type="entry name" value="LspA"/>
    <property type="match status" value="1"/>
</dbReference>
<dbReference type="PANTHER" id="PTHR33695:SF1">
    <property type="entry name" value="LIPOPROTEIN SIGNAL PEPTIDASE"/>
    <property type="match status" value="1"/>
</dbReference>
<keyword evidence="8 9" id="KW-0472">Membrane</keyword>
<comment type="pathway">
    <text evidence="9">Protein modification; lipoprotein biosynthesis (signal peptide cleavage).</text>
</comment>
<evidence type="ECO:0000256" key="6">
    <source>
        <dbReference type="ARBA" id="ARBA00022801"/>
    </source>
</evidence>
<evidence type="ECO:0000256" key="11">
    <source>
        <dbReference type="RuleBase" id="RU004181"/>
    </source>
</evidence>
<sequence>MLVAIGFVVALMFDQITKAVVENNLRYLMRVDILGKLLGLRYVHNRGVSFGLLRSLGVTNISIITTIIILSLLLVGNHFKDKLSSWEKLFFGVILGGAMGNLVDRLRLGYVVDFIELSYWPIFNVADSCIVVGTALLLFSFYRREKLSAGRDSGNES</sequence>
<dbReference type="GO" id="GO:0006508">
    <property type="term" value="P:proteolysis"/>
    <property type="evidence" value="ECO:0007669"/>
    <property type="project" value="UniProtKB-KW"/>
</dbReference>
<evidence type="ECO:0000256" key="2">
    <source>
        <dbReference type="ARBA" id="ARBA00022475"/>
    </source>
</evidence>
<keyword evidence="2 9" id="KW-1003">Cell membrane</keyword>
<evidence type="ECO:0000256" key="3">
    <source>
        <dbReference type="ARBA" id="ARBA00022670"/>
    </source>
</evidence>
<dbReference type="PANTHER" id="PTHR33695">
    <property type="entry name" value="LIPOPROTEIN SIGNAL PEPTIDASE"/>
    <property type="match status" value="1"/>
</dbReference>
<accession>A0A0G2ZFK8</accession>
<dbReference type="UniPathway" id="UPA00665"/>
<keyword evidence="6 9" id="KW-0378">Hydrolase</keyword>
<protein>
    <recommendedName>
        <fullName evidence="9">Lipoprotein signal peptidase</fullName>
        <ecNumber evidence="9">3.4.23.36</ecNumber>
    </recommendedName>
    <alternativeName>
        <fullName evidence="9">Prolipoprotein signal peptidase</fullName>
    </alternativeName>
    <alternativeName>
        <fullName evidence="9">Signal peptidase II</fullName>
        <shortName evidence="9">SPase II</shortName>
    </alternativeName>
</protein>
<evidence type="ECO:0000256" key="8">
    <source>
        <dbReference type="ARBA" id="ARBA00023136"/>
    </source>
</evidence>
<organism evidence="12 13">
    <name type="scientific">Kosmotoga pacifica</name>
    <dbReference type="NCBI Taxonomy" id="1330330"/>
    <lineage>
        <taxon>Bacteria</taxon>
        <taxon>Thermotogati</taxon>
        <taxon>Thermotogota</taxon>
        <taxon>Thermotogae</taxon>
        <taxon>Kosmotogales</taxon>
        <taxon>Kosmotogaceae</taxon>
        <taxon>Kosmotoga</taxon>
    </lineage>
</organism>
<comment type="similarity">
    <text evidence="1 9 11">Belongs to the peptidase A8 family.</text>
</comment>
<reference evidence="12 13" key="1">
    <citation type="submission" date="2015-04" db="EMBL/GenBank/DDBJ databases">
        <title>Complete Genome Sequence of Kosmotoga pacifica SLHLJ1.</title>
        <authorList>
            <person name="Jiang L.J."/>
            <person name="Shao Z.Z."/>
            <person name="Jebbar M."/>
        </authorList>
    </citation>
    <scope>NUCLEOTIDE SEQUENCE [LARGE SCALE GENOMIC DNA]</scope>
    <source>
        <strain evidence="12 13">SLHLJ1</strain>
    </source>
</reference>
<evidence type="ECO:0000313" key="12">
    <source>
        <dbReference type="EMBL" id="AKI98344.1"/>
    </source>
</evidence>
<evidence type="ECO:0000256" key="9">
    <source>
        <dbReference type="HAMAP-Rule" id="MF_00161"/>
    </source>
</evidence>
<feature type="active site" evidence="9">
    <location>
        <position position="113"/>
    </location>
</feature>
<keyword evidence="13" id="KW-1185">Reference proteome</keyword>
<evidence type="ECO:0000256" key="7">
    <source>
        <dbReference type="ARBA" id="ARBA00022989"/>
    </source>
</evidence>
<dbReference type="Pfam" id="PF01252">
    <property type="entry name" value="Peptidase_A8"/>
    <property type="match status" value="1"/>
</dbReference>
<proteinExistence type="inferred from homology"/>
<dbReference type="GO" id="GO:0004190">
    <property type="term" value="F:aspartic-type endopeptidase activity"/>
    <property type="evidence" value="ECO:0007669"/>
    <property type="project" value="UniProtKB-UniRule"/>
</dbReference>
<comment type="catalytic activity">
    <reaction evidence="9 10">
        <text>Release of signal peptides from bacterial membrane prolipoproteins. Hydrolyzes -Xaa-Yaa-Zaa-|-(S,diacylglyceryl)Cys-, in which Xaa is hydrophobic (preferably Leu), and Yaa (Ala or Ser) and Zaa (Gly or Ala) have small, neutral side chains.</text>
        <dbReference type="EC" id="3.4.23.36"/>
    </reaction>
</comment>
<feature type="active site" evidence="9">
    <location>
        <position position="127"/>
    </location>
</feature>
<feature type="transmembrane region" description="Helical" evidence="9">
    <location>
        <begin position="56"/>
        <end position="77"/>
    </location>
</feature>
<gene>
    <name evidence="9" type="primary">lspA</name>
    <name evidence="12" type="ORF">IX53_08575</name>
</gene>
<keyword evidence="5 9" id="KW-0064">Aspartyl protease</keyword>
<keyword evidence="4 9" id="KW-0812">Transmembrane</keyword>
<dbReference type="GO" id="GO:0005886">
    <property type="term" value="C:plasma membrane"/>
    <property type="evidence" value="ECO:0007669"/>
    <property type="project" value="UniProtKB-SubCell"/>
</dbReference>
<dbReference type="EC" id="3.4.23.36" evidence="9"/>
<feature type="transmembrane region" description="Helical" evidence="9">
    <location>
        <begin position="120"/>
        <end position="142"/>
    </location>
</feature>
<keyword evidence="7 9" id="KW-1133">Transmembrane helix</keyword>
<dbReference type="EMBL" id="CP011232">
    <property type="protein sequence ID" value="AKI98344.1"/>
    <property type="molecule type" value="Genomic_DNA"/>
</dbReference>
<dbReference type="PRINTS" id="PR00781">
    <property type="entry name" value="LIPOSIGPTASE"/>
</dbReference>
<comment type="caution">
    <text evidence="9">Lacks conserved residue(s) required for the propagation of feature annotation.</text>
</comment>
<evidence type="ECO:0000256" key="10">
    <source>
        <dbReference type="RuleBase" id="RU000594"/>
    </source>
</evidence>
<dbReference type="KEGG" id="kpf:IX53_08575"/>
<comment type="subcellular location">
    <subcellularLocation>
        <location evidence="9">Cell membrane</location>
        <topology evidence="9">Multi-pass membrane protein</topology>
    </subcellularLocation>
</comment>
<dbReference type="InterPro" id="IPR001872">
    <property type="entry name" value="Peptidase_A8"/>
</dbReference>
<name>A0A0G2ZFK8_9BACT</name>
<evidence type="ECO:0000256" key="1">
    <source>
        <dbReference type="ARBA" id="ARBA00006139"/>
    </source>
</evidence>
<dbReference type="STRING" id="1330330.IX53_08575"/>
<evidence type="ECO:0000256" key="4">
    <source>
        <dbReference type="ARBA" id="ARBA00022692"/>
    </source>
</evidence>
<keyword evidence="3 9" id="KW-0645">Protease</keyword>
<dbReference type="AlphaFoldDB" id="A0A0G2ZFK8"/>
<evidence type="ECO:0000313" key="13">
    <source>
        <dbReference type="Proteomes" id="UP000035159"/>
    </source>
</evidence>
<dbReference type="NCBIfam" id="TIGR00077">
    <property type="entry name" value="lspA"/>
    <property type="match status" value="1"/>
</dbReference>
<dbReference type="OrthoDB" id="9810259at2"/>
<evidence type="ECO:0000256" key="5">
    <source>
        <dbReference type="ARBA" id="ARBA00022750"/>
    </source>
</evidence>
<dbReference type="PROSITE" id="PS00855">
    <property type="entry name" value="SPASE_II"/>
    <property type="match status" value="1"/>
</dbReference>
<dbReference type="PATRIC" id="fig|1330330.3.peg.1742"/>
<comment type="function">
    <text evidence="9 10">This protein specifically catalyzes the removal of signal peptides from prolipoproteins.</text>
</comment>
<dbReference type="Proteomes" id="UP000035159">
    <property type="component" value="Chromosome"/>
</dbReference>